<dbReference type="EMBL" id="CP045643">
    <property type="protein sequence ID" value="QFZ72621.1"/>
    <property type="molecule type" value="Genomic_DNA"/>
</dbReference>
<reference evidence="2 3" key="1">
    <citation type="submission" date="2019-10" db="EMBL/GenBank/DDBJ databases">
        <title>A novel species.</title>
        <authorList>
            <person name="Gao J."/>
        </authorList>
    </citation>
    <scope>NUCLEOTIDE SEQUENCE [LARGE SCALE GENOMIC DNA]</scope>
    <source>
        <strain evidence="2 3">QMT-28</strain>
    </source>
</reference>
<proteinExistence type="predicted"/>
<evidence type="ECO:0000256" key="1">
    <source>
        <dbReference type="SAM" id="MobiDB-lite"/>
    </source>
</evidence>
<evidence type="ECO:0000313" key="3">
    <source>
        <dbReference type="Proteomes" id="UP000326179"/>
    </source>
</evidence>
<accession>A0A5Q0L6N5</accession>
<dbReference type="Proteomes" id="UP000326179">
    <property type="component" value="Chromosome"/>
</dbReference>
<name>A0A5Q0L6N5_9ACTN</name>
<gene>
    <name evidence="2" type="ORF">GFH48_04475</name>
</gene>
<protein>
    <submittedName>
        <fullName evidence="2">Uncharacterized protein</fullName>
    </submittedName>
</protein>
<sequence>MAGEVHTGDAVPRDGLCRGVAVAVAVTGVTVRGGGPGRAEQGDGSDGGDGEGGSDAHGCIPSKWCALLGHPTRSPPSYALIDPSVGVPSATGRG</sequence>
<feature type="region of interest" description="Disordered" evidence="1">
    <location>
        <begin position="30"/>
        <end position="55"/>
    </location>
</feature>
<dbReference type="KEGG" id="sfy:GFH48_04475"/>
<keyword evidence="3" id="KW-1185">Reference proteome</keyword>
<dbReference type="AlphaFoldDB" id="A0A5Q0L6N5"/>
<organism evidence="2 3">
    <name type="scientific">Streptomyces fagopyri</name>
    <dbReference type="NCBI Taxonomy" id="2662397"/>
    <lineage>
        <taxon>Bacteria</taxon>
        <taxon>Bacillati</taxon>
        <taxon>Actinomycetota</taxon>
        <taxon>Actinomycetes</taxon>
        <taxon>Kitasatosporales</taxon>
        <taxon>Streptomycetaceae</taxon>
        <taxon>Streptomyces</taxon>
    </lineage>
</organism>
<evidence type="ECO:0000313" key="2">
    <source>
        <dbReference type="EMBL" id="QFZ72621.1"/>
    </source>
</evidence>
<feature type="compositionally biased region" description="Gly residues" evidence="1">
    <location>
        <begin position="44"/>
        <end position="55"/>
    </location>
</feature>